<evidence type="ECO:0000256" key="1">
    <source>
        <dbReference type="SAM" id="Coils"/>
    </source>
</evidence>
<comment type="caution">
    <text evidence="2">The sequence shown here is derived from an EMBL/GenBank/DDBJ whole genome shotgun (WGS) entry which is preliminary data.</text>
</comment>
<sequence>MDQKRRKRLELKALVQERLTAAAEDVFALFESTIAQFEEELRRSEEEKRRKQEQLESVLNGTIHHTRILLLRTDKDLITF</sequence>
<evidence type="ECO:0000313" key="2">
    <source>
        <dbReference type="EMBL" id="KAK7877964.1"/>
    </source>
</evidence>
<gene>
    <name evidence="2" type="ORF">WMY93_031392</name>
</gene>
<keyword evidence="3" id="KW-1185">Reference proteome</keyword>
<name>A0AAW0MG20_9GOBI</name>
<reference evidence="3" key="1">
    <citation type="submission" date="2024-04" db="EMBL/GenBank/DDBJ databases">
        <title>Salinicola lusitanus LLJ914,a marine bacterium isolated from the Okinawa Trough.</title>
        <authorList>
            <person name="Li J."/>
        </authorList>
    </citation>
    <scope>NUCLEOTIDE SEQUENCE [LARGE SCALE GENOMIC DNA]</scope>
</reference>
<dbReference type="EMBL" id="JBBPFD010000662">
    <property type="protein sequence ID" value="KAK7877964.1"/>
    <property type="molecule type" value="Genomic_DNA"/>
</dbReference>
<dbReference type="Proteomes" id="UP001460270">
    <property type="component" value="Unassembled WGS sequence"/>
</dbReference>
<feature type="coiled-coil region" evidence="1">
    <location>
        <begin position="27"/>
        <end position="61"/>
    </location>
</feature>
<organism evidence="2 3">
    <name type="scientific">Mugilogobius chulae</name>
    <name type="common">yellowstripe goby</name>
    <dbReference type="NCBI Taxonomy" id="88201"/>
    <lineage>
        <taxon>Eukaryota</taxon>
        <taxon>Metazoa</taxon>
        <taxon>Chordata</taxon>
        <taxon>Craniata</taxon>
        <taxon>Vertebrata</taxon>
        <taxon>Euteleostomi</taxon>
        <taxon>Actinopterygii</taxon>
        <taxon>Neopterygii</taxon>
        <taxon>Teleostei</taxon>
        <taxon>Neoteleostei</taxon>
        <taxon>Acanthomorphata</taxon>
        <taxon>Gobiaria</taxon>
        <taxon>Gobiiformes</taxon>
        <taxon>Gobioidei</taxon>
        <taxon>Gobiidae</taxon>
        <taxon>Gobionellinae</taxon>
        <taxon>Mugilogobius</taxon>
    </lineage>
</organism>
<evidence type="ECO:0000313" key="3">
    <source>
        <dbReference type="Proteomes" id="UP001460270"/>
    </source>
</evidence>
<protein>
    <submittedName>
        <fullName evidence="2">Uncharacterized protein</fullName>
    </submittedName>
</protein>
<keyword evidence="1" id="KW-0175">Coiled coil</keyword>
<dbReference type="AlphaFoldDB" id="A0AAW0MG20"/>
<accession>A0AAW0MG20</accession>
<proteinExistence type="predicted"/>